<protein>
    <submittedName>
        <fullName evidence="1">Uncharacterized protein</fullName>
    </submittedName>
</protein>
<proteinExistence type="predicted"/>
<evidence type="ECO:0000313" key="2">
    <source>
        <dbReference type="Proteomes" id="UP001385951"/>
    </source>
</evidence>
<dbReference type="Proteomes" id="UP001385951">
    <property type="component" value="Unassembled WGS sequence"/>
</dbReference>
<dbReference type="AlphaFoldDB" id="A0AAW0GI03"/>
<dbReference type="EMBL" id="JASBNA010000004">
    <property type="protein sequence ID" value="KAK7692925.1"/>
    <property type="molecule type" value="Genomic_DNA"/>
</dbReference>
<sequence length="417" mass="46798">MRNRSRGFSSADMKGFIFETVSLSPGGPKGRWFTTEEKNISDKRHFPWPNIWHDSKPTSVLRNALTEDVISLIESTVFINLMSEACHEPIELPAWLNLRETASNGDIHFYNEELSPTSLSILTIKMVLDCAYHLWINRKYPDPMIHWTSIPTGPNTFPSAEFPFSSSELSGHDVAAILQIMRHVGPYEGGTDYMFERRLMCAISLLFSSYNVGYTSSNSNNKSSELPLLVIGDFGPLTIDIKRRMAMLAEPTLLKLIAQHKDSQAASPLPNHTFVFGIHLSRHMISIFIHLPTHIPNASGEGGDSTKFEFHQIAVTYHNITALQPEYSDVIHPDDRFLDRWQVLVALLTIRSHVRRLHELLGSPPGHSGAHSELLVNDLPPDLHCSADNFVPLTEYISAIRRSWTGGTPCSTMGLDT</sequence>
<keyword evidence="2" id="KW-1185">Reference proteome</keyword>
<organism evidence="1 2">
    <name type="scientific">Cerrena zonata</name>
    <dbReference type="NCBI Taxonomy" id="2478898"/>
    <lineage>
        <taxon>Eukaryota</taxon>
        <taxon>Fungi</taxon>
        <taxon>Dikarya</taxon>
        <taxon>Basidiomycota</taxon>
        <taxon>Agaricomycotina</taxon>
        <taxon>Agaricomycetes</taxon>
        <taxon>Polyporales</taxon>
        <taxon>Cerrenaceae</taxon>
        <taxon>Cerrena</taxon>
    </lineage>
</organism>
<accession>A0AAW0GI03</accession>
<name>A0AAW0GI03_9APHY</name>
<reference evidence="1 2" key="1">
    <citation type="submission" date="2022-09" db="EMBL/GenBank/DDBJ databases">
        <authorList>
            <person name="Palmer J.M."/>
        </authorList>
    </citation>
    <scope>NUCLEOTIDE SEQUENCE [LARGE SCALE GENOMIC DNA]</scope>
    <source>
        <strain evidence="1 2">DSM 7382</strain>
    </source>
</reference>
<evidence type="ECO:0000313" key="1">
    <source>
        <dbReference type="EMBL" id="KAK7692925.1"/>
    </source>
</evidence>
<comment type="caution">
    <text evidence="1">The sequence shown here is derived from an EMBL/GenBank/DDBJ whole genome shotgun (WGS) entry which is preliminary data.</text>
</comment>
<gene>
    <name evidence="1" type="ORF">QCA50_004564</name>
</gene>